<accession>A0A8H7SDC9</accession>
<gene>
    <name evidence="2" type="ORF">INT45_000596</name>
</gene>
<dbReference type="PANTHER" id="PTHR37849:SF1">
    <property type="entry name" value="YALI0E11605P"/>
    <property type="match status" value="1"/>
</dbReference>
<dbReference type="Proteomes" id="UP000646827">
    <property type="component" value="Unassembled WGS sequence"/>
</dbReference>
<organism evidence="2 3">
    <name type="scientific">Circinella minor</name>
    <dbReference type="NCBI Taxonomy" id="1195481"/>
    <lineage>
        <taxon>Eukaryota</taxon>
        <taxon>Fungi</taxon>
        <taxon>Fungi incertae sedis</taxon>
        <taxon>Mucoromycota</taxon>
        <taxon>Mucoromycotina</taxon>
        <taxon>Mucoromycetes</taxon>
        <taxon>Mucorales</taxon>
        <taxon>Lichtheimiaceae</taxon>
        <taxon>Circinella</taxon>
    </lineage>
</organism>
<dbReference type="AlphaFoldDB" id="A0A8H7SDC9"/>
<reference evidence="2 3" key="1">
    <citation type="submission" date="2020-12" db="EMBL/GenBank/DDBJ databases">
        <title>Metabolic potential, ecology and presence of endohyphal bacteria is reflected in genomic diversity of Mucoromycotina.</title>
        <authorList>
            <person name="Muszewska A."/>
            <person name="Okrasinska A."/>
            <person name="Steczkiewicz K."/>
            <person name="Drgas O."/>
            <person name="Orlowska M."/>
            <person name="Perlinska-Lenart U."/>
            <person name="Aleksandrzak-Piekarczyk T."/>
            <person name="Szatraj K."/>
            <person name="Zielenkiewicz U."/>
            <person name="Pilsyk S."/>
            <person name="Malc E."/>
            <person name="Mieczkowski P."/>
            <person name="Kruszewska J.S."/>
            <person name="Biernat P."/>
            <person name="Pawlowska J."/>
        </authorList>
    </citation>
    <scope>NUCLEOTIDE SEQUENCE [LARGE SCALE GENOMIC DNA]</scope>
    <source>
        <strain evidence="2 3">CBS 142.35</strain>
    </source>
</reference>
<evidence type="ECO:0000313" key="2">
    <source>
        <dbReference type="EMBL" id="KAG2226428.1"/>
    </source>
</evidence>
<dbReference type="PANTHER" id="PTHR37849">
    <property type="entry name" value="YALI0E11605P"/>
    <property type="match status" value="1"/>
</dbReference>
<comment type="caution">
    <text evidence="2">The sequence shown here is derived from an EMBL/GenBank/DDBJ whole genome shotgun (WGS) entry which is preliminary data.</text>
</comment>
<feature type="domain" description="Iron-sulphur binding protein LdpA C-terminal" evidence="1">
    <location>
        <begin position="71"/>
        <end position="141"/>
    </location>
</feature>
<dbReference type="Pfam" id="PF12617">
    <property type="entry name" value="LdpA_C"/>
    <property type="match status" value="1"/>
</dbReference>
<evidence type="ECO:0000259" key="1">
    <source>
        <dbReference type="Pfam" id="PF12617"/>
    </source>
</evidence>
<name>A0A8H7SDC9_9FUNG</name>
<keyword evidence="3" id="KW-1185">Reference proteome</keyword>
<proteinExistence type="predicted"/>
<dbReference type="EMBL" id="JAEPRB010000017">
    <property type="protein sequence ID" value="KAG2226428.1"/>
    <property type="molecule type" value="Genomic_DNA"/>
</dbReference>
<protein>
    <recommendedName>
        <fullName evidence="1">Iron-sulphur binding protein LdpA C-terminal domain-containing protein</fullName>
    </recommendedName>
</protein>
<sequence>MILVNATRHTVVANARRTYTTATKSKKRVGAIRGGMLGFLAGVGAALAVSDSFHFHDEYVKSTRQLAESVAEMHASTEKVREYADIIERVDHDFSQMKAQAVSAKDLEKLKRDIYKLHDTMSHDHVELKARVWKMGKEMDG</sequence>
<dbReference type="OrthoDB" id="5331396at2759"/>
<evidence type="ECO:0000313" key="3">
    <source>
        <dbReference type="Proteomes" id="UP000646827"/>
    </source>
</evidence>
<dbReference type="InterPro" id="IPR021039">
    <property type="entry name" value="Fe-S-bd_prot_LdpA_C"/>
</dbReference>